<dbReference type="SUPFAM" id="SSF46785">
    <property type="entry name" value="Winged helix' DNA-binding domain"/>
    <property type="match status" value="1"/>
</dbReference>
<proteinExistence type="inferred from homology"/>
<feature type="domain" description="HTH lysR-type" evidence="5">
    <location>
        <begin position="6"/>
        <end position="63"/>
    </location>
</feature>
<evidence type="ECO:0000259" key="5">
    <source>
        <dbReference type="PROSITE" id="PS50931"/>
    </source>
</evidence>
<dbReference type="Pfam" id="PF00126">
    <property type="entry name" value="HTH_1"/>
    <property type="match status" value="1"/>
</dbReference>
<reference evidence="6 7" key="2">
    <citation type="submission" date="2019-01" db="EMBL/GenBank/DDBJ databases">
        <authorList>
            <person name="Li Y."/>
        </authorList>
    </citation>
    <scope>NUCLEOTIDE SEQUENCE [LARGE SCALE GENOMIC DNA]</scope>
    <source>
        <strain evidence="6 7">2D-5</strain>
    </source>
</reference>
<dbReference type="GO" id="GO:0003700">
    <property type="term" value="F:DNA-binding transcription factor activity"/>
    <property type="evidence" value="ECO:0007669"/>
    <property type="project" value="InterPro"/>
</dbReference>
<dbReference type="GO" id="GO:0043565">
    <property type="term" value="F:sequence-specific DNA binding"/>
    <property type="evidence" value="ECO:0007669"/>
    <property type="project" value="TreeGrafter"/>
</dbReference>
<dbReference type="InterPro" id="IPR058163">
    <property type="entry name" value="LysR-type_TF_proteobact-type"/>
</dbReference>
<evidence type="ECO:0000256" key="2">
    <source>
        <dbReference type="ARBA" id="ARBA00023015"/>
    </source>
</evidence>
<keyword evidence="2" id="KW-0805">Transcription regulation</keyword>
<dbReference type="RefSeq" id="WP_128270155.1">
    <property type="nucleotide sequence ID" value="NZ_SAUW01000014.1"/>
</dbReference>
<dbReference type="PROSITE" id="PS50931">
    <property type="entry name" value="HTH_LYSR"/>
    <property type="match status" value="1"/>
</dbReference>
<keyword evidence="4" id="KW-0804">Transcription</keyword>
<dbReference type="PANTHER" id="PTHR30537">
    <property type="entry name" value="HTH-TYPE TRANSCRIPTIONAL REGULATOR"/>
    <property type="match status" value="1"/>
</dbReference>
<dbReference type="InterPro" id="IPR036390">
    <property type="entry name" value="WH_DNA-bd_sf"/>
</dbReference>
<dbReference type="PRINTS" id="PR00039">
    <property type="entry name" value="HTHLYSR"/>
</dbReference>
<evidence type="ECO:0000313" key="6">
    <source>
        <dbReference type="EMBL" id="RWR09529.1"/>
    </source>
</evidence>
<evidence type="ECO:0000256" key="1">
    <source>
        <dbReference type="ARBA" id="ARBA00009437"/>
    </source>
</evidence>
<gene>
    <name evidence="6" type="ORF">D2T33_13815</name>
</gene>
<dbReference type="Proteomes" id="UP000285710">
    <property type="component" value="Unassembled WGS sequence"/>
</dbReference>
<comment type="caution">
    <text evidence="6">The sequence shown here is derived from an EMBL/GenBank/DDBJ whole genome shotgun (WGS) entry which is preliminary data.</text>
</comment>
<dbReference type="PANTHER" id="PTHR30537:SF74">
    <property type="entry name" value="HTH-TYPE TRANSCRIPTIONAL REGULATOR TRPI"/>
    <property type="match status" value="1"/>
</dbReference>
<dbReference type="FunFam" id="1.10.10.10:FF:000001">
    <property type="entry name" value="LysR family transcriptional regulator"/>
    <property type="match status" value="1"/>
</dbReference>
<evidence type="ECO:0000313" key="7">
    <source>
        <dbReference type="Proteomes" id="UP000285710"/>
    </source>
</evidence>
<organism evidence="6 7">
    <name type="scientific">Paenirhodobacter populi</name>
    <dbReference type="NCBI Taxonomy" id="2306993"/>
    <lineage>
        <taxon>Bacteria</taxon>
        <taxon>Pseudomonadati</taxon>
        <taxon>Pseudomonadota</taxon>
        <taxon>Alphaproteobacteria</taxon>
        <taxon>Rhodobacterales</taxon>
        <taxon>Rhodobacter group</taxon>
        <taxon>Paenirhodobacter</taxon>
    </lineage>
</organism>
<accession>A0A443IQV4</accession>
<dbReference type="InterPro" id="IPR036388">
    <property type="entry name" value="WH-like_DNA-bd_sf"/>
</dbReference>
<name>A0A443IQV4_9RHOB</name>
<sequence length="297" mass="32659">MSSLIPSLNWLRVFEAAARHQSFARAAQELNMSAAAVSQQILALETSLGRPLFERAPNRVTLTTEGSDFLPTVQVSLATIESKASLLFARQRVERITLLASQLMAMSWLPRVIADFERDNPLIRVDVVMEGVSRGDAPDLAIRFGDEPRLVRHPGWLMGMSHVVLGRAEDVARLDSLDDLLSSFRLFDLAPHVMGWAALLHHNFGPMPDRHLRIEIVDTTPLALVMVSQGMGLAIGHYPVCAPLARALGLQVCPLVPRTPGPGNYYLEQPVGRPQRAAVLQLERALQAAAQVSMRAM</sequence>
<dbReference type="Pfam" id="PF03466">
    <property type="entry name" value="LysR_substrate"/>
    <property type="match status" value="1"/>
</dbReference>
<comment type="similarity">
    <text evidence="1">Belongs to the LysR transcriptional regulatory family.</text>
</comment>
<dbReference type="InterPro" id="IPR005119">
    <property type="entry name" value="LysR_subst-bd"/>
</dbReference>
<dbReference type="Gene3D" id="1.10.10.10">
    <property type="entry name" value="Winged helix-like DNA-binding domain superfamily/Winged helix DNA-binding domain"/>
    <property type="match status" value="1"/>
</dbReference>
<evidence type="ECO:0000256" key="4">
    <source>
        <dbReference type="ARBA" id="ARBA00023163"/>
    </source>
</evidence>
<dbReference type="SUPFAM" id="SSF53850">
    <property type="entry name" value="Periplasmic binding protein-like II"/>
    <property type="match status" value="1"/>
</dbReference>
<keyword evidence="3" id="KW-0238">DNA-binding</keyword>
<reference evidence="6 7" key="1">
    <citation type="submission" date="2019-01" db="EMBL/GenBank/DDBJ databases">
        <title>Sinorhodobacter populi sp. nov. isolated from the symptomatic bark tissue of Populus euramericana canker.</title>
        <authorList>
            <person name="Xu G."/>
        </authorList>
    </citation>
    <scope>NUCLEOTIDE SEQUENCE [LARGE SCALE GENOMIC DNA]</scope>
    <source>
        <strain evidence="6 7">2D-5</strain>
    </source>
</reference>
<dbReference type="Gene3D" id="3.40.190.10">
    <property type="entry name" value="Periplasmic binding protein-like II"/>
    <property type="match status" value="2"/>
</dbReference>
<dbReference type="AlphaFoldDB" id="A0A443IQV4"/>
<dbReference type="InterPro" id="IPR000847">
    <property type="entry name" value="LysR_HTH_N"/>
</dbReference>
<keyword evidence="7" id="KW-1185">Reference proteome</keyword>
<evidence type="ECO:0000256" key="3">
    <source>
        <dbReference type="ARBA" id="ARBA00023125"/>
    </source>
</evidence>
<dbReference type="GO" id="GO:0006351">
    <property type="term" value="P:DNA-templated transcription"/>
    <property type="evidence" value="ECO:0007669"/>
    <property type="project" value="TreeGrafter"/>
</dbReference>
<dbReference type="EMBL" id="SAUW01000014">
    <property type="protein sequence ID" value="RWR09529.1"/>
    <property type="molecule type" value="Genomic_DNA"/>
</dbReference>
<protein>
    <submittedName>
        <fullName evidence="6">LysR family transcriptional regulator</fullName>
    </submittedName>
</protein>